<keyword evidence="2" id="KW-1185">Reference proteome</keyword>
<dbReference type="RefSeq" id="WP_016193800.1">
    <property type="nucleotide sequence ID" value="NZ_AQPN01000020.1"/>
</dbReference>
<dbReference type="eggNOG" id="ENOG5033N47">
    <property type="taxonomic scope" value="Bacteria"/>
</dbReference>
<organism evidence="1 2">
    <name type="scientific">Arcticibacter svalbardensis MN12-7</name>
    <dbReference type="NCBI Taxonomy" id="1150600"/>
    <lineage>
        <taxon>Bacteria</taxon>
        <taxon>Pseudomonadati</taxon>
        <taxon>Bacteroidota</taxon>
        <taxon>Sphingobacteriia</taxon>
        <taxon>Sphingobacteriales</taxon>
        <taxon>Sphingobacteriaceae</taxon>
        <taxon>Arcticibacter</taxon>
    </lineage>
</organism>
<accession>R9GX32</accession>
<evidence type="ECO:0000313" key="1">
    <source>
        <dbReference type="EMBL" id="EOR96316.1"/>
    </source>
</evidence>
<dbReference type="AlphaFoldDB" id="R9GX32"/>
<gene>
    <name evidence="1" type="ORF">ADIARSV_0551</name>
</gene>
<dbReference type="Proteomes" id="UP000014174">
    <property type="component" value="Unassembled WGS sequence"/>
</dbReference>
<protein>
    <submittedName>
        <fullName evidence="1">Uncharacterized protein</fullName>
    </submittedName>
</protein>
<dbReference type="PATRIC" id="fig|1150600.3.peg.542"/>
<reference evidence="1 2" key="1">
    <citation type="journal article" date="2013" name="Genome Announc.">
        <title>Draft Genome Sequence of Arcticibacter svalbardensis Strain MN12-7T, a Member of the Family Sphingobacteriaceae Isolated from an Arctic Soil Sample.</title>
        <authorList>
            <person name="Shivaji S."/>
            <person name="Ara S."/>
            <person name="Prasad S."/>
            <person name="Manasa B.P."/>
            <person name="Begum Z."/>
            <person name="Singh A."/>
            <person name="Kumar Pinnaka A."/>
        </authorList>
    </citation>
    <scope>NUCLEOTIDE SEQUENCE [LARGE SCALE GENOMIC DNA]</scope>
    <source>
        <strain evidence="1 2">MN12-7</strain>
    </source>
</reference>
<dbReference type="OrthoDB" id="2582440at2"/>
<sequence>MTYQELQAELQTIKSGEAFQFDLSWINSRLTEQLDDFVKIVDNIINLMNSKYDLVDADTISLTGEIHVKGSLTYFEIRLAFFNTPDLDYMITVEPNGKWEDEVDGSIRTILRALPVDFKETMFIHSSMDLEKATIVFDENKIYELGITKGVGIITHIKSDLLKKINLPNTLFHITRTPEGIYKVIKELNFESSIASVFKILVNKIQFIDRQSIEVSGVLTLPFTSTLVPSSFIVNKDLYQAKIKINRSIKLNLPYFLAGDGIYLGNVELDIQGSFIQPEYNYGLFADFAIGQEVKPRSVSASRNILNDGELRIIYNSTSQATLIPILIEAFAKEITLSKIVQLFAGKIIKIPEFLNQIAKFYSTYFYYCEPSQSRVLLNGVEAKKGIALSSGVNILGLDAYCDFSAIEQQTKGNIIIEPINIANLIKIEGDGIGSPPNYKGPVIKKGGVQLYFESKGPIYFRTDVSVNLFDIYKFKTGATIQEEGLQFYYDLDLSFVKVQIDCLLNSINNFKLESKFDAQLLSLKADLGVLGKLSLNLATKCEIFFTIKSQTSDEKAFLMIGFSFNGSSQKINLSFNIKDIRSLEEVIRRAIIDLIILLLKSGEEWLKAILNGIIKIADNALQEAKRIAENLTTAFGQSLEDSAKLLKNAGYSLIRTTEIFRDGYGKSAKEIASLLQNAKYTTEQIAHALLSVMKVAPIEAYKILKKLDEPIEEIGKALKGVSTEIVDVLKELELDNQDAAKLLKGLGKTVDEQAQILKNVLGVGEDGANAVLRGAGNVTNEVIGAIGRVFGGGGGGNSGPRMRIGGQCIGFGC</sequence>
<name>R9GX32_9SPHI</name>
<evidence type="ECO:0000313" key="2">
    <source>
        <dbReference type="Proteomes" id="UP000014174"/>
    </source>
</evidence>
<proteinExistence type="predicted"/>
<dbReference type="STRING" id="1150600.ADIARSV_0551"/>
<dbReference type="EMBL" id="AQPN01000020">
    <property type="protein sequence ID" value="EOR96316.1"/>
    <property type="molecule type" value="Genomic_DNA"/>
</dbReference>
<comment type="caution">
    <text evidence="1">The sequence shown here is derived from an EMBL/GenBank/DDBJ whole genome shotgun (WGS) entry which is preliminary data.</text>
</comment>